<protein>
    <submittedName>
        <fullName evidence="2">Transcriptional regulator PpsR</fullName>
    </submittedName>
</protein>
<dbReference type="Gene3D" id="1.10.10.60">
    <property type="entry name" value="Homeodomain-like"/>
    <property type="match status" value="1"/>
</dbReference>
<dbReference type="InterPro" id="IPR002197">
    <property type="entry name" value="HTH_Fis"/>
</dbReference>
<dbReference type="Gene3D" id="1.20.5.430">
    <property type="match status" value="1"/>
</dbReference>
<dbReference type="Gene3D" id="3.30.450.20">
    <property type="entry name" value="PAS domain"/>
    <property type="match status" value="2"/>
</dbReference>
<dbReference type="PROSITE" id="PS50112">
    <property type="entry name" value="PAS"/>
    <property type="match status" value="1"/>
</dbReference>
<sequence>MRPFGAPEKTFGGVTAATAGSLLSVANDITLVIDAQGVVCDLACGGEDFAREAGAEWIGKRWIDIVTPESRDKVEALLREAAPDAVGAIRWRHLNFVLPGDREIPLLFVAVRLNGVDGDRPGSILAFGRDLRAVAALQQRLVEAQQAMERDYWKFRHAETRYRHLFQVASEAVLVVDATTQKILEANPAAARLLADGGAASLVGLTFPTGVDPRTAEQLNLLLAGVRATGRADEGRAELVDGRGEVSVAVSTYRQDLVSHFLVRLSRVQSQVVAEMAPSTGSMLLKLVQSAPDCLVVTDLEGRVISANPAFVELAQLTTEEQVRGETLDRWLGRTGVDLSVMISNLRQRGQVRLFATTLRGEYGAVTDVEISATMVGQGDRPFLGFTIRDVGRRLAGHDARTTRELPRSVGQLTELVGRLPLKDIVGETTDLIEQLCIEAALELTRDNRASAAEMLGLSRQSLYVKLRRYGLGDLGSSTTAEAEK</sequence>
<organism evidence="2 3">
    <name type="scientific">Rubrivivax benzoatilyticus</name>
    <dbReference type="NCBI Taxonomy" id="316997"/>
    <lineage>
        <taxon>Bacteria</taxon>
        <taxon>Pseudomonadati</taxon>
        <taxon>Pseudomonadota</taxon>
        <taxon>Betaproteobacteria</taxon>
        <taxon>Burkholderiales</taxon>
        <taxon>Sphaerotilaceae</taxon>
        <taxon>Rubrivivax</taxon>
    </lineage>
</organism>
<dbReference type="Pfam" id="PF02954">
    <property type="entry name" value="HTH_8"/>
    <property type="match status" value="1"/>
</dbReference>
<dbReference type="InterPro" id="IPR013767">
    <property type="entry name" value="PAS_fold"/>
</dbReference>
<dbReference type="EMBL" id="JAAOCD010000005">
    <property type="protein sequence ID" value="NHK99067.1"/>
    <property type="molecule type" value="Genomic_DNA"/>
</dbReference>
<dbReference type="SMART" id="SM00091">
    <property type="entry name" value="PAS"/>
    <property type="match status" value="3"/>
</dbReference>
<dbReference type="InterPro" id="IPR011785">
    <property type="entry name" value="Tscrpt_reg_PpsR-CrtJ"/>
</dbReference>
<dbReference type="SUPFAM" id="SSF55785">
    <property type="entry name" value="PYP-like sensor domain (PAS domain)"/>
    <property type="match status" value="3"/>
</dbReference>
<accession>A0ABX0HVP8</accession>
<dbReference type="CDD" id="cd00130">
    <property type="entry name" value="PAS"/>
    <property type="match status" value="1"/>
</dbReference>
<gene>
    <name evidence="2" type="primary">ppsR</name>
    <name evidence="2" type="ORF">G7087_11830</name>
</gene>
<dbReference type="Pfam" id="PF08448">
    <property type="entry name" value="PAS_4"/>
    <property type="match status" value="1"/>
</dbReference>
<comment type="caution">
    <text evidence="2">The sequence shown here is derived from an EMBL/GenBank/DDBJ whole genome shotgun (WGS) entry which is preliminary data.</text>
</comment>
<feature type="domain" description="PAS" evidence="1">
    <location>
        <begin position="280"/>
        <end position="321"/>
    </location>
</feature>
<dbReference type="Pfam" id="PF00989">
    <property type="entry name" value="PAS"/>
    <property type="match status" value="1"/>
</dbReference>
<dbReference type="Pfam" id="PF13188">
    <property type="entry name" value="PAS_8"/>
    <property type="match status" value="1"/>
</dbReference>
<dbReference type="InterPro" id="IPR000014">
    <property type="entry name" value="PAS"/>
</dbReference>
<dbReference type="Proteomes" id="UP000802098">
    <property type="component" value="Unassembled WGS sequence"/>
</dbReference>
<evidence type="ECO:0000313" key="3">
    <source>
        <dbReference type="Proteomes" id="UP000802098"/>
    </source>
</evidence>
<dbReference type="NCBIfam" id="TIGR02040">
    <property type="entry name" value="PpsR-CrtJ"/>
    <property type="match status" value="1"/>
</dbReference>
<keyword evidence="3" id="KW-1185">Reference proteome</keyword>
<evidence type="ECO:0000259" key="1">
    <source>
        <dbReference type="PROSITE" id="PS50112"/>
    </source>
</evidence>
<dbReference type="InterPro" id="IPR009057">
    <property type="entry name" value="Homeodomain-like_sf"/>
</dbReference>
<dbReference type="NCBIfam" id="TIGR00229">
    <property type="entry name" value="sensory_box"/>
    <property type="match status" value="1"/>
</dbReference>
<reference evidence="2 3" key="1">
    <citation type="submission" date="2020-03" db="EMBL/GenBank/DDBJ databases">
        <title>Rubrivivax benzoatilyticus JA2 (sequenced after 10 years sub-culturing).</title>
        <authorList>
            <person name="Gupta D."/>
            <person name="Chintalapati S."/>
            <person name="Chintalapati V.R."/>
        </authorList>
    </citation>
    <scope>NUCLEOTIDE SEQUENCE [LARGE SCALE GENOMIC DNA]</scope>
    <source>
        <strain evidence="2 3">JA2-Mal</strain>
    </source>
</reference>
<dbReference type="InterPro" id="IPR013656">
    <property type="entry name" value="PAS_4"/>
</dbReference>
<dbReference type="InterPro" id="IPR035965">
    <property type="entry name" value="PAS-like_dom_sf"/>
</dbReference>
<proteinExistence type="predicted"/>
<evidence type="ECO:0000313" key="2">
    <source>
        <dbReference type="EMBL" id="NHK99067.1"/>
    </source>
</evidence>
<dbReference type="SUPFAM" id="SSF46689">
    <property type="entry name" value="Homeodomain-like"/>
    <property type="match status" value="1"/>
</dbReference>
<name>A0ABX0HVP8_9BURK</name>
<dbReference type="PRINTS" id="PR01590">
    <property type="entry name" value="HTHFIS"/>
</dbReference>